<proteinExistence type="predicted"/>
<reference evidence="2" key="1">
    <citation type="journal article" date="2012" name="Nat. Biotechnol.">
        <title>Reference genome sequence of the model plant Setaria.</title>
        <authorList>
            <person name="Bennetzen J.L."/>
            <person name="Schmutz J."/>
            <person name="Wang H."/>
            <person name="Percifield R."/>
            <person name="Hawkins J."/>
            <person name="Pontaroli A.C."/>
            <person name="Estep M."/>
            <person name="Feng L."/>
            <person name="Vaughn J.N."/>
            <person name="Grimwood J."/>
            <person name="Jenkins J."/>
            <person name="Barry K."/>
            <person name="Lindquist E."/>
            <person name="Hellsten U."/>
            <person name="Deshpande S."/>
            <person name="Wang X."/>
            <person name="Wu X."/>
            <person name="Mitros T."/>
            <person name="Triplett J."/>
            <person name="Yang X."/>
            <person name="Ye C.Y."/>
            <person name="Mauro-Herrera M."/>
            <person name="Wang L."/>
            <person name="Li P."/>
            <person name="Sharma M."/>
            <person name="Sharma R."/>
            <person name="Ronald P.C."/>
            <person name="Panaud O."/>
            <person name="Kellogg E.A."/>
            <person name="Brutnell T.P."/>
            <person name="Doust A.N."/>
            <person name="Tuskan G.A."/>
            <person name="Rokhsar D."/>
            <person name="Devos K.M."/>
        </authorList>
    </citation>
    <scope>NUCLEOTIDE SEQUENCE [LARGE SCALE GENOMIC DNA]</scope>
    <source>
        <strain evidence="2">cv. Yugu1</strain>
    </source>
</reference>
<accession>K4ANK3</accession>
<dbReference type="EnsemblPlants" id="KQK89422">
    <property type="protein sequence ID" value="KQK89422"/>
    <property type="gene ID" value="SETIT_040500mg"/>
</dbReference>
<dbReference type="AlphaFoldDB" id="K4ANK3"/>
<reference evidence="1" key="2">
    <citation type="submission" date="2018-08" db="UniProtKB">
        <authorList>
            <consortium name="EnsemblPlants"/>
        </authorList>
    </citation>
    <scope>IDENTIFICATION</scope>
    <source>
        <strain evidence="1">Yugu1</strain>
    </source>
</reference>
<dbReference type="InParanoid" id="K4ANK3"/>
<protein>
    <submittedName>
        <fullName evidence="1">Uncharacterized protein</fullName>
    </submittedName>
</protein>
<dbReference type="Gramene" id="KQK89422">
    <property type="protein sequence ID" value="KQK89422"/>
    <property type="gene ID" value="SETIT_040500mg"/>
</dbReference>
<dbReference type="Proteomes" id="UP000004995">
    <property type="component" value="Unassembled WGS sequence"/>
</dbReference>
<evidence type="ECO:0000313" key="1">
    <source>
        <dbReference type="EnsemblPlants" id="KQK89422"/>
    </source>
</evidence>
<evidence type="ECO:0000313" key="2">
    <source>
        <dbReference type="Proteomes" id="UP000004995"/>
    </source>
</evidence>
<dbReference type="HOGENOM" id="CLU_3360637_0_0_1"/>
<organism evidence="1 2">
    <name type="scientific">Setaria italica</name>
    <name type="common">Foxtail millet</name>
    <name type="synonym">Panicum italicum</name>
    <dbReference type="NCBI Taxonomy" id="4555"/>
    <lineage>
        <taxon>Eukaryota</taxon>
        <taxon>Viridiplantae</taxon>
        <taxon>Streptophyta</taxon>
        <taxon>Embryophyta</taxon>
        <taxon>Tracheophyta</taxon>
        <taxon>Spermatophyta</taxon>
        <taxon>Magnoliopsida</taxon>
        <taxon>Liliopsida</taxon>
        <taxon>Poales</taxon>
        <taxon>Poaceae</taxon>
        <taxon>PACMAD clade</taxon>
        <taxon>Panicoideae</taxon>
        <taxon>Panicodae</taxon>
        <taxon>Paniceae</taxon>
        <taxon>Cenchrinae</taxon>
        <taxon>Setaria</taxon>
    </lineage>
</organism>
<name>K4ANK3_SETIT</name>
<sequence length="36" mass="4008">MVILGINKICSVRNNFQCCKKPSALIGSHTVQLFML</sequence>
<keyword evidence="2" id="KW-1185">Reference proteome</keyword>
<dbReference type="EMBL" id="AGNK02005704">
    <property type="status" value="NOT_ANNOTATED_CDS"/>
    <property type="molecule type" value="Genomic_DNA"/>
</dbReference>